<evidence type="ECO:0008006" key="5">
    <source>
        <dbReference type="Google" id="ProtNLM"/>
    </source>
</evidence>
<proteinExistence type="predicted"/>
<dbReference type="EMBL" id="FMUN01000006">
    <property type="protein sequence ID" value="SCY46823.1"/>
    <property type="molecule type" value="Genomic_DNA"/>
</dbReference>
<gene>
    <name evidence="3" type="ORF">SAMN05661077_2193</name>
</gene>
<evidence type="ECO:0000256" key="1">
    <source>
        <dbReference type="SAM" id="MobiDB-lite"/>
    </source>
</evidence>
<keyword evidence="2" id="KW-0732">Signal</keyword>
<dbReference type="STRING" id="381306.AN478_05920"/>
<protein>
    <recommendedName>
        <fullName evidence="5">MetA-pathway of phenol degradation</fullName>
    </recommendedName>
</protein>
<sequence length="395" mass="43270">MRKGSSGLRTWAGAGLALALASPAAQAYVGLCCAKCGGNMPMNIPGGGVPATYEFRFKVSPMFMHMDGLRDGTDEVSSDELLGSPQAGGYMAVPTSMDMTMVNLAAGYSFTDDFFAGLMFMWQQNRMPMELNAMMESRLGTDGFTMHSEGMGDTMLMTKYRLHYDDPLIPTRQVSLLAGLSLPTGSIGERNRDHPMPARRDELLPYGMQLGSGTWDPILGLLYQGSRSPYWWGANATYTARVHDNERGYRLGDRANLDLYAMYQVRSDTVLQLQLNAEHSQDIAGEADAIERGDSGRAVRGDGESPYLTPLYDPDHYGGTSARLTGGFQWQPAPMHIVDLQGSVPVYQDLNGPQMQESYRVMATYYFELPTRASVRYQDGSGREQPGGAADALGF</sequence>
<organism evidence="3 4">
    <name type="scientific">Thiohalorhabdus denitrificans</name>
    <dbReference type="NCBI Taxonomy" id="381306"/>
    <lineage>
        <taxon>Bacteria</taxon>
        <taxon>Pseudomonadati</taxon>
        <taxon>Pseudomonadota</taxon>
        <taxon>Gammaproteobacteria</taxon>
        <taxon>Thiohalorhabdales</taxon>
        <taxon>Thiohalorhabdaceae</taxon>
        <taxon>Thiohalorhabdus</taxon>
    </lineage>
</organism>
<accession>A0A0P9CNK3</accession>
<dbReference type="OrthoDB" id="5450709at2"/>
<feature type="signal peptide" evidence="2">
    <location>
        <begin position="1"/>
        <end position="27"/>
    </location>
</feature>
<dbReference type="AlphaFoldDB" id="A0A0P9CNK3"/>
<dbReference type="Proteomes" id="UP000183104">
    <property type="component" value="Unassembled WGS sequence"/>
</dbReference>
<evidence type="ECO:0000313" key="4">
    <source>
        <dbReference type="Proteomes" id="UP000183104"/>
    </source>
</evidence>
<dbReference type="RefSeq" id="WP_054965687.1">
    <property type="nucleotide sequence ID" value="NZ_FMUN01000006.1"/>
</dbReference>
<name>A0A0P9CNK3_9GAMM</name>
<feature type="chain" id="PRO_5010433429" description="MetA-pathway of phenol degradation" evidence="2">
    <location>
        <begin position="28"/>
        <end position="395"/>
    </location>
</feature>
<evidence type="ECO:0000256" key="2">
    <source>
        <dbReference type="SAM" id="SignalP"/>
    </source>
</evidence>
<reference evidence="4" key="1">
    <citation type="submission" date="2016-10" db="EMBL/GenBank/DDBJ databases">
        <authorList>
            <person name="Varghese N."/>
        </authorList>
    </citation>
    <scope>NUCLEOTIDE SEQUENCE [LARGE SCALE GENOMIC DNA]</scope>
    <source>
        <strain evidence="4">HL 19</strain>
    </source>
</reference>
<feature type="compositionally biased region" description="Basic and acidic residues" evidence="1">
    <location>
        <begin position="289"/>
        <end position="303"/>
    </location>
</feature>
<evidence type="ECO:0000313" key="3">
    <source>
        <dbReference type="EMBL" id="SCY46823.1"/>
    </source>
</evidence>
<keyword evidence="4" id="KW-1185">Reference proteome</keyword>
<feature type="region of interest" description="Disordered" evidence="1">
    <location>
        <begin position="287"/>
        <end position="307"/>
    </location>
</feature>